<name>A0A8S5NM23_9CAUD</name>
<dbReference type="EMBL" id="BK015191">
    <property type="protein sequence ID" value="DAD95407.1"/>
    <property type="molecule type" value="Genomic_DNA"/>
</dbReference>
<sequence length="29" mass="3061">MSSFFTSAQIVLLGKNFDTHSTLASSGIT</sequence>
<protein>
    <submittedName>
        <fullName evidence="1">Uncharacterized protein</fullName>
    </submittedName>
</protein>
<reference evidence="1" key="1">
    <citation type="journal article" date="2021" name="Proc. Natl. Acad. Sci. U.S.A.">
        <title>A Catalog of Tens of Thousands of Viruses from Human Metagenomes Reveals Hidden Associations with Chronic Diseases.</title>
        <authorList>
            <person name="Tisza M.J."/>
            <person name="Buck C.B."/>
        </authorList>
    </citation>
    <scope>NUCLEOTIDE SEQUENCE</scope>
    <source>
        <strain evidence="1">CtsNK10</strain>
    </source>
</reference>
<accession>A0A8S5NM23</accession>
<evidence type="ECO:0000313" key="1">
    <source>
        <dbReference type="EMBL" id="DAD95407.1"/>
    </source>
</evidence>
<organism evidence="1">
    <name type="scientific">Podoviridae sp. ctsNK10</name>
    <dbReference type="NCBI Taxonomy" id="2826582"/>
    <lineage>
        <taxon>Viruses</taxon>
        <taxon>Duplodnaviria</taxon>
        <taxon>Heunggongvirae</taxon>
        <taxon>Uroviricota</taxon>
        <taxon>Caudoviricetes</taxon>
    </lineage>
</organism>
<proteinExistence type="predicted"/>